<feature type="domain" description="HTH marR-type" evidence="4">
    <location>
        <begin position="1"/>
        <end position="154"/>
    </location>
</feature>
<dbReference type="EMBL" id="BPRB01000073">
    <property type="protein sequence ID" value="GJE59296.1"/>
    <property type="molecule type" value="Genomic_DNA"/>
</dbReference>
<dbReference type="Proteomes" id="UP001055057">
    <property type="component" value="Unassembled WGS sequence"/>
</dbReference>
<organism evidence="5 6">
    <name type="scientific">Methylobacterium trifolii</name>
    <dbReference type="NCBI Taxonomy" id="1003092"/>
    <lineage>
        <taxon>Bacteria</taxon>
        <taxon>Pseudomonadati</taxon>
        <taxon>Pseudomonadota</taxon>
        <taxon>Alphaproteobacteria</taxon>
        <taxon>Hyphomicrobiales</taxon>
        <taxon>Methylobacteriaceae</taxon>
        <taxon>Methylobacterium</taxon>
    </lineage>
</organism>
<evidence type="ECO:0000256" key="1">
    <source>
        <dbReference type="ARBA" id="ARBA00023015"/>
    </source>
</evidence>
<proteinExistence type="predicted"/>
<name>A0ABQ4TVJ0_9HYPH</name>
<evidence type="ECO:0000256" key="2">
    <source>
        <dbReference type="ARBA" id="ARBA00023125"/>
    </source>
</evidence>
<dbReference type="PRINTS" id="PR00598">
    <property type="entry name" value="HTHMARR"/>
</dbReference>
<evidence type="ECO:0000256" key="3">
    <source>
        <dbReference type="ARBA" id="ARBA00023163"/>
    </source>
</evidence>
<dbReference type="PANTHER" id="PTHR35790:SF4">
    <property type="entry name" value="HTH-TYPE TRANSCRIPTIONAL REGULATOR PCHR"/>
    <property type="match status" value="1"/>
</dbReference>
<evidence type="ECO:0000313" key="6">
    <source>
        <dbReference type="Proteomes" id="UP001055057"/>
    </source>
</evidence>
<keyword evidence="2" id="KW-0238">DNA-binding</keyword>
<dbReference type="InterPro" id="IPR052067">
    <property type="entry name" value="Metal_resp_HTH_trans_reg"/>
</dbReference>
<keyword evidence="1" id="KW-0805">Transcription regulation</keyword>
<dbReference type="InterPro" id="IPR000835">
    <property type="entry name" value="HTH_MarR-typ"/>
</dbReference>
<gene>
    <name evidence="5" type="ORF">MPOCJGCO_1384</name>
</gene>
<dbReference type="Pfam" id="PF12802">
    <property type="entry name" value="MarR_2"/>
    <property type="match status" value="1"/>
</dbReference>
<dbReference type="RefSeq" id="WP_238181881.1">
    <property type="nucleotide sequence ID" value="NZ_BPRB01000073.1"/>
</dbReference>
<dbReference type="Gene3D" id="1.10.10.10">
    <property type="entry name" value="Winged helix-like DNA-binding domain superfamily/Winged helix DNA-binding domain"/>
    <property type="match status" value="1"/>
</dbReference>
<evidence type="ECO:0000313" key="5">
    <source>
        <dbReference type="EMBL" id="GJE59296.1"/>
    </source>
</evidence>
<dbReference type="InterPro" id="IPR036388">
    <property type="entry name" value="WH-like_DNA-bd_sf"/>
</dbReference>
<evidence type="ECO:0000259" key="4">
    <source>
        <dbReference type="PROSITE" id="PS50995"/>
    </source>
</evidence>
<dbReference type="SMART" id="SM00347">
    <property type="entry name" value="HTH_MARR"/>
    <property type="match status" value="1"/>
</dbReference>
<comment type="caution">
    <text evidence="5">The sequence shown here is derived from an EMBL/GenBank/DDBJ whole genome shotgun (WGS) entry which is preliminary data.</text>
</comment>
<dbReference type="PANTHER" id="PTHR35790">
    <property type="entry name" value="HTH-TYPE TRANSCRIPTIONAL REGULATOR PCHR"/>
    <property type="match status" value="1"/>
</dbReference>
<dbReference type="PROSITE" id="PS50995">
    <property type="entry name" value="HTH_MARR_2"/>
    <property type="match status" value="1"/>
</dbReference>
<keyword evidence="3" id="KW-0804">Transcription</keyword>
<protein>
    <recommendedName>
        <fullName evidence="4">HTH marR-type domain-containing protein</fullName>
    </recommendedName>
</protein>
<dbReference type="InterPro" id="IPR036390">
    <property type="entry name" value="WH_DNA-bd_sf"/>
</dbReference>
<reference evidence="5" key="2">
    <citation type="submission" date="2021-08" db="EMBL/GenBank/DDBJ databases">
        <authorList>
            <person name="Tani A."/>
            <person name="Ola A."/>
            <person name="Ogura Y."/>
            <person name="Katsura K."/>
            <person name="Hayashi T."/>
        </authorList>
    </citation>
    <scope>NUCLEOTIDE SEQUENCE</scope>
    <source>
        <strain evidence="5">DSM 23632</strain>
    </source>
</reference>
<reference evidence="5" key="1">
    <citation type="journal article" date="2021" name="Front. Microbiol.">
        <title>Comprehensive Comparative Genomics and Phenotyping of Methylobacterium Species.</title>
        <authorList>
            <person name="Alessa O."/>
            <person name="Ogura Y."/>
            <person name="Fujitani Y."/>
            <person name="Takami H."/>
            <person name="Hayashi T."/>
            <person name="Sahin N."/>
            <person name="Tani A."/>
        </authorList>
    </citation>
    <scope>NUCLEOTIDE SEQUENCE</scope>
    <source>
        <strain evidence="5">DSM 23632</strain>
    </source>
</reference>
<keyword evidence="6" id="KW-1185">Reference proteome</keyword>
<dbReference type="SUPFAM" id="SSF46785">
    <property type="entry name" value="Winged helix' DNA-binding domain"/>
    <property type="match status" value="1"/>
</dbReference>
<accession>A0ABQ4TVJ0</accession>
<sequence length="177" mass="19611">MGRAIEAARQGEDGTPRIDPDVYVPALLTDLTNNLTNNASLFYRQNFGVGLTDWRIMYRLSTEPWVTAHRISTASALDKSVVSRSVAWMEKRGLVSVHGDAGDARRRLIALTPAGRDLHDRITVVALQRERNFLSVLSEAETETLIDLIGRLRGNLRAFSKPVAIPPPGPQHEHPVP</sequence>